<keyword evidence="2" id="KW-0805">Transcription regulation</keyword>
<dbReference type="Pfam" id="PF03466">
    <property type="entry name" value="LysR_substrate"/>
    <property type="match status" value="1"/>
</dbReference>
<accession>A0A240UR23</accession>
<dbReference type="GO" id="GO:0003700">
    <property type="term" value="F:DNA-binding transcription factor activity"/>
    <property type="evidence" value="ECO:0007669"/>
    <property type="project" value="InterPro"/>
</dbReference>
<proteinExistence type="inferred from homology"/>
<protein>
    <recommendedName>
        <fullName evidence="5">HTH lysR-type domain-containing protein</fullName>
    </recommendedName>
</protein>
<organism evidence="6 7">
    <name type="scientific">Kushneria marisflavi</name>
    <dbReference type="NCBI Taxonomy" id="157779"/>
    <lineage>
        <taxon>Bacteria</taxon>
        <taxon>Pseudomonadati</taxon>
        <taxon>Pseudomonadota</taxon>
        <taxon>Gammaproteobacteria</taxon>
        <taxon>Oceanospirillales</taxon>
        <taxon>Halomonadaceae</taxon>
        <taxon>Kushneria</taxon>
    </lineage>
</organism>
<evidence type="ECO:0000256" key="4">
    <source>
        <dbReference type="ARBA" id="ARBA00023163"/>
    </source>
</evidence>
<dbReference type="Pfam" id="PF00126">
    <property type="entry name" value="HTH_1"/>
    <property type="match status" value="1"/>
</dbReference>
<keyword evidence="7" id="KW-1185">Reference proteome</keyword>
<feature type="domain" description="HTH lysR-type" evidence="5">
    <location>
        <begin position="11"/>
        <end position="65"/>
    </location>
</feature>
<dbReference type="SUPFAM" id="SSF46785">
    <property type="entry name" value="Winged helix' DNA-binding domain"/>
    <property type="match status" value="1"/>
</dbReference>
<dbReference type="InterPro" id="IPR036388">
    <property type="entry name" value="WH-like_DNA-bd_sf"/>
</dbReference>
<dbReference type="PANTHER" id="PTHR30419">
    <property type="entry name" value="HTH-TYPE TRANSCRIPTIONAL REGULATOR YBHD"/>
    <property type="match status" value="1"/>
</dbReference>
<dbReference type="PROSITE" id="PS50931">
    <property type="entry name" value="HTH_LYSR"/>
    <property type="match status" value="1"/>
</dbReference>
<name>A0A240UR23_9GAMM</name>
<dbReference type="FunFam" id="1.10.10.10:FF:000001">
    <property type="entry name" value="LysR family transcriptional regulator"/>
    <property type="match status" value="1"/>
</dbReference>
<dbReference type="InterPro" id="IPR050950">
    <property type="entry name" value="HTH-type_LysR_regulators"/>
</dbReference>
<evidence type="ECO:0000256" key="1">
    <source>
        <dbReference type="ARBA" id="ARBA00009437"/>
    </source>
</evidence>
<dbReference type="Gene3D" id="1.10.10.10">
    <property type="entry name" value="Winged helix-like DNA-binding domain superfamily/Winged helix DNA-binding domain"/>
    <property type="match status" value="1"/>
</dbReference>
<dbReference type="PRINTS" id="PR00039">
    <property type="entry name" value="HTHLYSR"/>
</dbReference>
<dbReference type="Proteomes" id="UP000194457">
    <property type="component" value="Chromosome"/>
</dbReference>
<gene>
    <name evidence="6" type="ORF">B9H00_10685</name>
</gene>
<evidence type="ECO:0000256" key="3">
    <source>
        <dbReference type="ARBA" id="ARBA00023125"/>
    </source>
</evidence>
<evidence type="ECO:0000259" key="5">
    <source>
        <dbReference type="PROSITE" id="PS50931"/>
    </source>
</evidence>
<comment type="similarity">
    <text evidence="1">Belongs to the LysR transcriptional regulatory family.</text>
</comment>
<dbReference type="GO" id="GO:0003677">
    <property type="term" value="F:DNA binding"/>
    <property type="evidence" value="ECO:0007669"/>
    <property type="project" value="UniProtKB-KW"/>
</dbReference>
<dbReference type="KEGG" id="kma:B9H00_10685"/>
<keyword evidence="4" id="KW-0804">Transcription</keyword>
<dbReference type="SUPFAM" id="SSF53850">
    <property type="entry name" value="Periplasmic binding protein-like II"/>
    <property type="match status" value="1"/>
</dbReference>
<evidence type="ECO:0000313" key="7">
    <source>
        <dbReference type="Proteomes" id="UP000194457"/>
    </source>
</evidence>
<evidence type="ECO:0000256" key="2">
    <source>
        <dbReference type="ARBA" id="ARBA00023015"/>
    </source>
</evidence>
<evidence type="ECO:0000313" key="6">
    <source>
        <dbReference type="EMBL" id="ART63470.1"/>
    </source>
</evidence>
<keyword evidence="3" id="KW-0238">DNA-binding</keyword>
<dbReference type="Gene3D" id="3.40.190.290">
    <property type="match status" value="1"/>
</dbReference>
<dbReference type="InterPro" id="IPR000847">
    <property type="entry name" value="LysR_HTH_N"/>
</dbReference>
<reference evidence="6 7" key="1">
    <citation type="submission" date="2017-05" db="EMBL/GenBank/DDBJ databases">
        <authorList>
            <person name="Song R."/>
            <person name="Chenine A.L."/>
            <person name="Ruprecht R.M."/>
        </authorList>
    </citation>
    <scope>NUCLEOTIDE SEQUENCE [LARGE SCALE GENOMIC DNA]</scope>
    <source>
        <strain evidence="6">SW32</strain>
    </source>
</reference>
<sequence length="312" mass="34083">MVMERLMFARRQLQAFVSVAELGSFTRAAEYVHLSQPALSSSIRKLETLLGIALFTRDTRSVTLTSGGRHFLGHAQRILADMDQALEDARDMAHLRQGRLRLAVLPSVASSLLPGVMARFCERHPQVDISVRDGLAGDIQTWVCDASVDIGLTSRPEADSALDFQPLWQDELIAVVPAGQGAGRDWQTCSQALPYIALTAHTSIRPLADRALKQAGLSLVPGWELAQMSSAIAMVREGLGYTLLPASCIEVFNLGSEVTTYRVEGVSRELGCLWRRPVQPGPVIEAFMTLLQESIDRVPGARPAAVRLESLK</sequence>
<dbReference type="AlphaFoldDB" id="A0A240UR23"/>
<dbReference type="OrthoDB" id="646694at2"/>
<dbReference type="InterPro" id="IPR036390">
    <property type="entry name" value="WH_DNA-bd_sf"/>
</dbReference>
<dbReference type="EMBL" id="CP021358">
    <property type="protein sequence ID" value="ART63470.1"/>
    <property type="molecule type" value="Genomic_DNA"/>
</dbReference>
<dbReference type="GO" id="GO:0005829">
    <property type="term" value="C:cytosol"/>
    <property type="evidence" value="ECO:0007669"/>
    <property type="project" value="TreeGrafter"/>
</dbReference>
<dbReference type="InterPro" id="IPR005119">
    <property type="entry name" value="LysR_subst-bd"/>
</dbReference>